<dbReference type="InterPro" id="IPR012337">
    <property type="entry name" value="RNaseH-like_sf"/>
</dbReference>
<dbReference type="EMBL" id="JTHG01000002">
    <property type="protein sequence ID" value="KMO26911.1"/>
    <property type="molecule type" value="Genomic_DNA"/>
</dbReference>
<comment type="caution">
    <text evidence="1">The sequence shown here is derived from an EMBL/GenBank/DDBJ whole genome shotgun (WGS) entry which is preliminary data.</text>
</comment>
<evidence type="ECO:0000313" key="2">
    <source>
        <dbReference type="Proteomes" id="UP000036471"/>
    </source>
</evidence>
<accession>A0ABR5HJI4</accession>
<evidence type="ECO:0000313" key="1">
    <source>
        <dbReference type="EMBL" id="KMO26911.1"/>
    </source>
</evidence>
<dbReference type="PANTHER" id="PTHR10948:SF23">
    <property type="entry name" value="TRANSPOSASE INSI FOR INSERTION SEQUENCE ELEMENT IS30A-RELATED"/>
    <property type="match status" value="1"/>
</dbReference>
<dbReference type="SUPFAM" id="SSF53098">
    <property type="entry name" value="Ribonuclease H-like"/>
    <property type="match status" value="1"/>
</dbReference>
<protein>
    <recommendedName>
        <fullName evidence="3">Transposase</fullName>
    </recommendedName>
</protein>
<gene>
    <name evidence="1" type="ORF">QR79_00215</name>
</gene>
<keyword evidence="2" id="KW-1185">Reference proteome</keyword>
<evidence type="ECO:0008006" key="3">
    <source>
        <dbReference type="Google" id="ProtNLM"/>
    </source>
</evidence>
<name>A0ABR5HJI4_9HYPH</name>
<dbReference type="Proteomes" id="UP000036471">
    <property type="component" value="Unassembled WGS sequence"/>
</dbReference>
<dbReference type="InterPro" id="IPR051917">
    <property type="entry name" value="Transposase-Integrase"/>
</dbReference>
<proteinExistence type="predicted"/>
<dbReference type="PANTHER" id="PTHR10948">
    <property type="entry name" value="TRANSPOSASE"/>
    <property type="match status" value="1"/>
</dbReference>
<reference evidence="1 2" key="1">
    <citation type="submission" date="2014-11" db="EMBL/GenBank/DDBJ databases">
        <title>Comparative genomics of Methylobacterium species.</title>
        <authorList>
            <person name="Chaudhry V."/>
            <person name="Patil P.B."/>
        </authorList>
    </citation>
    <scope>NUCLEOTIDE SEQUENCE [LARGE SCALE GENOMIC DNA]</scope>
    <source>
        <strain evidence="1 2">SE3.6</strain>
    </source>
</reference>
<sequence>MVVATALAEGGCDGTSAAFGPVSSREAAITGTIARLPEHLRRSLTWDQGSEMAEHARLRIDADLQVYFCDPRSPWQRGANEYTNKL</sequence>
<organism evidence="1 2">
    <name type="scientific">Methylobacterium indicum</name>
    <dbReference type="NCBI Taxonomy" id="1775910"/>
    <lineage>
        <taxon>Bacteria</taxon>
        <taxon>Pseudomonadati</taxon>
        <taxon>Pseudomonadota</taxon>
        <taxon>Alphaproteobacteria</taxon>
        <taxon>Hyphomicrobiales</taxon>
        <taxon>Methylobacteriaceae</taxon>
        <taxon>Methylobacterium</taxon>
    </lineage>
</organism>